<dbReference type="SMART" id="SM00354">
    <property type="entry name" value="HTH_LACI"/>
    <property type="match status" value="1"/>
</dbReference>
<dbReference type="PROSITE" id="PS50932">
    <property type="entry name" value="HTH_LACI_2"/>
    <property type="match status" value="1"/>
</dbReference>
<dbReference type="InterPro" id="IPR028082">
    <property type="entry name" value="Peripla_BP_I"/>
</dbReference>
<evidence type="ECO:0000259" key="4">
    <source>
        <dbReference type="PROSITE" id="PS50932"/>
    </source>
</evidence>
<comment type="caution">
    <text evidence="5">The sequence shown here is derived from an EMBL/GenBank/DDBJ whole genome shotgun (WGS) entry which is preliminary data.</text>
</comment>
<dbReference type="EMBL" id="BONK01000017">
    <property type="protein sequence ID" value="GIG23266.1"/>
    <property type="molecule type" value="Genomic_DNA"/>
</dbReference>
<evidence type="ECO:0000256" key="3">
    <source>
        <dbReference type="ARBA" id="ARBA00023163"/>
    </source>
</evidence>
<dbReference type="InterPro" id="IPR046335">
    <property type="entry name" value="LacI/GalR-like_sensor"/>
</dbReference>
<dbReference type="RefSeq" id="WP_239071134.1">
    <property type="nucleotide sequence ID" value="NZ_BONK01000017.1"/>
</dbReference>
<evidence type="ECO:0000313" key="5">
    <source>
        <dbReference type="EMBL" id="GIG23266.1"/>
    </source>
</evidence>
<dbReference type="Pfam" id="PF13377">
    <property type="entry name" value="Peripla_BP_3"/>
    <property type="match status" value="1"/>
</dbReference>
<sequence length="347" mass="36568">MTDEIVTSKPKAVVAMDVARAAGVSQKTVSRVINGDPHVSAQVRDRVHEAIKTLGYRPNRAARNLVLGRSRTIGVLSVGSTDYGPSSLMVAAEHAIRSAGYTMSVVNTLQGEPETITAALRDLMDQGVDGVVVNEPVGVFSLAPGGIGELPLLSLSGRYGVSSNEVVADADQAGGGRQATEHLLGLGHRTVHHVAGPQGWRSSGLRHDGWADALRTAGVEVPPARFGDWSARSGYEAGVHLAADPDVTAVFVANDQMAIGVLRAMTEAGRDVPGDVSVVGFDDVPEAAYLPRALTTIRQDLGHLATFGVGLLVDAIENPRQQDRREDVPVELVVRETTAAPQGHRRA</sequence>
<dbReference type="CDD" id="cd01392">
    <property type="entry name" value="HTH_LacI"/>
    <property type="match status" value="1"/>
</dbReference>
<reference evidence="5" key="1">
    <citation type="submission" date="2021-01" db="EMBL/GenBank/DDBJ databases">
        <title>Whole genome shotgun sequence of Cellulomonas chitinilytica NBRC 110799.</title>
        <authorList>
            <person name="Komaki H."/>
            <person name="Tamura T."/>
        </authorList>
    </citation>
    <scope>NUCLEOTIDE SEQUENCE</scope>
    <source>
        <strain evidence="5">NBRC 110799</strain>
    </source>
</reference>
<feature type="domain" description="HTH lacI-type" evidence="4">
    <location>
        <begin position="17"/>
        <end position="67"/>
    </location>
</feature>
<accession>A0A919P7Z6</accession>
<evidence type="ECO:0000256" key="1">
    <source>
        <dbReference type="ARBA" id="ARBA00023015"/>
    </source>
</evidence>
<dbReference type="GO" id="GO:0000976">
    <property type="term" value="F:transcription cis-regulatory region binding"/>
    <property type="evidence" value="ECO:0007669"/>
    <property type="project" value="TreeGrafter"/>
</dbReference>
<evidence type="ECO:0000256" key="2">
    <source>
        <dbReference type="ARBA" id="ARBA00023125"/>
    </source>
</evidence>
<keyword evidence="1" id="KW-0805">Transcription regulation</keyword>
<dbReference type="PANTHER" id="PTHR30146:SF109">
    <property type="entry name" value="HTH-TYPE TRANSCRIPTIONAL REGULATOR GALS"/>
    <property type="match status" value="1"/>
</dbReference>
<dbReference type="CDD" id="cd01574">
    <property type="entry name" value="PBP1_LacI"/>
    <property type="match status" value="1"/>
</dbReference>
<proteinExistence type="predicted"/>
<dbReference type="SUPFAM" id="SSF53822">
    <property type="entry name" value="Periplasmic binding protein-like I"/>
    <property type="match status" value="1"/>
</dbReference>
<dbReference type="Gene3D" id="3.40.50.2300">
    <property type="match status" value="2"/>
</dbReference>
<dbReference type="InterPro" id="IPR000843">
    <property type="entry name" value="HTH_LacI"/>
</dbReference>
<dbReference type="GO" id="GO:0003700">
    <property type="term" value="F:DNA-binding transcription factor activity"/>
    <property type="evidence" value="ECO:0007669"/>
    <property type="project" value="TreeGrafter"/>
</dbReference>
<dbReference type="PANTHER" id="PTHR30146">
    <property type="entry name" value="LACI-RELATED TRANSCRIPTIONAL REPRESSOR"/>
    <property type="match status" value="1"/>
</dbReference>
<dbReference type="AlphaFoldDB" id="A0A919P7Z6"/>
<gene>
    <name evidence="5" type="ORF">Cch01nite_39900</name>
</gene>
<dbReference type="Pfam" id="PF00356">
    <property type="entry name" value="LacI"/>
    <property type="match status" value="1"/>
</dbReference>
<dbReference type="Proteomes" id="UP000632740">
    <property type="component" value="Unassembled WGS sequence"/>
</dbReference>
<keyword evidence="6" id="KW-1185">Reference proteome</keyword>
<dbReference type="SUPFAM" id="SSF47413">
    <property type="entry name" value="lambda repressor-like DNA-binding domains"/>
    <property type="match status" value="1"/>
</dbReference>
<protein>
    <submittedName>
        <fullName evidence="5">LacI family transcriptional regulator</fullName>
    </submittedName>
</protein>
<keyword evidence="3" id="KW-0804">Transcription</keyword>
<dbReference type="Gene3D" id="1.10.260.40">
    <property type="entry name" value="lambda repressor-like DNA-binding domains"/>
    <property type="match status" value="1"/>
</dbReference>
<keyword evidence="2" id="KW-0238">DNA-binding</keyword>
<evidence type="ECO:0000313" key="6">
    <source>
        <dbReference type="Proteomes" id="UP000632740"/>
    </source>
</evidence>
<dbReference type="InterPro" id="IPR010982">
    <property type="entry name" value="Lambda_DNA-bd_dom_sf"/>
</dbReference>
<name>A0A919P7Z6_9CELL</name>
<organism evidence="5 6">
    <name type="scientific">Cellulomonas chitinilytica</name>
    <dbReference type="NCBI Taxonomy" id="398759"/>
    <lineage>
        <taxon>Bacteria</taxon>
        <taxon>Bacillati</taxon>
        <taxon>Actinomycetota</taxon>
        <taxon>Actinomycetes</taxon>
        <taxon>Micrococcales</taxon>
        <taxon>Cellulomonadaceae</taxon>
        <taxon>Cellulomonas</taxon>
    </lineage>
</organism>